<organism evidence="2 3">
    <name type="scientific">Candidatus Limousia pullorum</name>
    <dbReference type="NCBI Taxonomy" id="2840860"/>
    <lineage>
        <taxon>Bacteria</taxon>
        <taxon>Bacillati</taxon>
        <taxon>Bacillota</taxon>
        <taxon>Clostridia</taxon>
        <taxon>Eubacteriales</taxon>
        <taxon>Oscillospiraceae</taxon>
        <taxon>Oscillospiraceae incertae sedis</taxon>
        <taxon>Candidatus Limousia</taxon>
    </lineage>
</organism>
<accession>A0A9D1LXJ1</accession>
<proteinExistence type="predicted"/>
<comment type="caution">
    <text evidence="2">The sequence shown here is derived from an EMBL/GenBank/DDBJ whole genome shotgun (WGS) entry which is preliminary data.</text>
</comment>
<reference evidence="2" key="1">
    <citation type="submission" date="2020-10" db="EMBL/GenBank/DDBJ databases">
        <authorList>
            <person name="Gilroy R."/>
        </authorList>
    </citation>
    <scope>NUCLEOTIDE SEQUENCE</scope>
    <source>
        <strain evidence="2">ChiGjej1B1-1684</strain>
    </source>
</reference>
<evidence type="ECO:0000313" key="3">
    <source>
        <dbReference type="Proteomes" id="UP000824118"/>
    </source>
</evidence>
<sequence>MTERQILMKKLSTYAFAADDLHLFLDTHPNDRETAAKLVRYKEKLRPLVEEYESKFGPLTADEKNGNRWGWIQSPWPWEIEEGK</sequence>
<evidence type="ECO:0000313" key="2">
    <source>
        <dbReference type="EMBL" id="HIU49863.1"/>
    </source>
</evidence>
<dbReference type="Proteomes" id="UP000824118">
    <property type="component" value="Unassembled WGS sequence"/>
</dbReference>
<protein>
    <submittedName>
        <fullName evidence="2">Spore coat protein CotJB</fullName>
    </submittedName>
</protein>
<reference evidence="2" key="2">
    <citation type="journal article" date="2021" name="PeerJ">
        <title>Extensive microbial diversity within the chicken gut microbiome revealed by metagenomics and culture.</title>
        <authorList>
            <person name="Gilroy R."/>
            <person name="Ravi A."/>
            <person name="Getino M."/>
            <person name="Pursley I."/>
            <person name="Horton D.L."/>
            <person name="Alikhan N.F."/>
            <person name="Baker D."/>
            <person name="Gharbi K."/>
            <person name="Hall N."/>
            <person name="Watson M."/>
            <person name="Adriaenssens E.M."/>
            <person name="Foster-Nyarko E."/>
            <person name="Jarju S."/>
            <person name="Secka A."/>
            <person name="Antonio M."/>
            <person name="Oren A."/>
            <person name="Chaudhuri R.R."/>
            <person name="La Ragione R."/>
            <person name="Hildebrand F."/>
            <person name="Pallen M.J."/>
        </authorList>
    </citation>
    <scope>NUCLEOTIDE SEQUENCE</scope>
    <source>
        <strain evidence="2">ChiGjej1B1-1684</strain>
    </source>
</reference>
<name>A0A9D1LXJ1_9FIRM</name>
<dbReference type="AlphaFoldDB" id="A0A9D1LXJ1"/>
<feature type="domain" description="Protein CotJB" evidence="1">
    <location>
        <begin position="7"/>
        <end position="79"/>
    </location>
</feature>
<dbReference type="Pfam" id="PF12652">
    <property type="entry name" value="CotJB"/>
    <property type="match status" value="1"/>
</dbReference>
<gene>
    <name evidence="2" type="ORF">IAD22_02455</name>
</gene>
<dbReference type="EMBL" id="DVNG01000033">
    <property type="protein sequence ID" value="HIU49863.1"/>
    <property type="molecule type" value="Genomic_DNA"/>
</dbReference>
<keyword evidence="2" id="KW-0946">Virion</keyword>
<evidence type="ECO:0000259" key="1">
    <source>
        <dbReference type="Pfam" id="PF12652"/>
    </source>
</evidence>
<keyword evidence="2" id="KW-0167">Capsid protein</keyword>
<dbReference type="InterPro" id="IPR024207">
    <property type="entry name" value="CotJB_dom"/>
</dbReference>